<evidence type="ECO:0000313" key="11">
    <source>
        <dbReference type="Proteomes" id="UP001142055"/>
    </source>
</evidence>
<keyword evidence="5" id="KW-0677">Repeat</keyword>
<evidence type="ECO:0000256" key="5">
    <source>
        <dbReference type="ARBA" id="ARBA00022737"/>
    </source>
</evidence>
<evidence type="ECO:0000313" key="10">
    <source>
        <dbReference type="EMBL" id="KAJ6215929.1"/>
    </source>
</evidence>
<name>A0A9Q0LZ29_BLOTA</name>
<evidence type="ECO:0000256" key="9">
    <source>
        <dbReference type="RuleBase" id="RU000488"/>
    </source>
</evidence>
<evidence type="ECO:0000256" key="1">
    <source>
        <dbReference type="ARBA" id="ARBA00004141"/>
    </source>
</evidence>
<accession>A0A9Q0LZ29</accession>
<dbReference type="EMBL" id="JAPWDV010000004">
    <property type="protein sequence ID" value="KAJ6215929.1"/>
    <property type="molecule type" value="Genomic_DNA"/>
</dbReference>
<evidence type="ECO:0000256" key="8">
    <source>
        <dbReference type="PROSITE-ProRule" id="PRU00282"/>
    </source>
</evidence>
<sequence length="214" mass="23749">MAVDISLYPIDTIKTRLQSPKGFWNSGGFARIYSGIGSTISGSAPGVRVPVEVVKQRAQTYHSTSLTVFRETIANGGLRSLYRGYGITILREIPFSLIQFPLWEYLKIQYIKWDHSNTKIQPYQSMICGSVAGAIAAFITTPLDVAKTNIMLAGFRDSNQNINISLNYYQTIRDIYRRNGIDGLFAGAVPRVLWISIGGAIFLGGYEKVLSILQ</sequence>
<dbReference type="InterPro" id="IPR023395">
    <property type="entry name" value="MCP_dom_sf"/>
</dbReference>
<evidence type="ECO:0000256" key="2">
    <source>
        <dbReference type="ARBA" id="ARBA00006375"/>
    </source>
</evidence>
<comment type="similarity">
    <text evidence="2 9">Belongs to the mitochondrial carrier (TC 2.A.29) family.</text>
</comment>
<evidence type="ECO:0000256" key="4">
    <source>
        <dbReference type="ARBA" id="ARBA00022692"/>
    </source>
</evidence>
<evidence type="ECO:0000256" key="3">
    <source>
        <dbReference type="ARBA" id="ARBA00022448"/>
    </source>
</evidence>
<dbReference type="AlphaFoldDB" id="A0A9Q0LZ29"/>
<protein>
    <submittedName>
        <fullName evidence="10">Uncharacterized protein</fullName>
    </submittedName>
</protein>
<dbReference type="OMA" id="NILYEEX"/>
<feature type="repeat" description="Solcar" evidence="8">
    <location>
        <begin position="120"/>
        <end position="212"/>
    </location>
</feature>
<dbReference type="Proteomes" id="UP001142055">
    <property type="component" value="Chromosome 4"/>
</dbReference>
<comment type="subcellular location">
    <subcellularLocation>
        <location evidence="1">Membrane</location>
        <topology evidence="1">Multi-pass membrane protein</topology>
    </subcellularLocation>
</comment>
<reference evidence="10" key="1">
    <citation type="submission" date="2022-12" db="EMBL/GenBank/DDBJ databases">
        <title>Genome assemblies of Blomia tropicalis.</title>
        <authorList>
            <person name="Cui Y."/>
        </authorList>
    </citation>
    <scope>NUCLEOTIDE SEQUENCE</scope>
    <source>
        <tissue evidence="10">Adult mites</tissue>
    </source>
</reference>
<keyword evidence="7 8" id="KW-0472">Membrane</keyword>
<dbReference type="Pfam" id="PF00153">
    <property type="entry name" value="Mito_carr"/>
    <property type="match status" value="2"/>
</dbReference>
<dbReference type="InterPro" id="IPR018108">
    <property type="entry name" value="MCP_transmembrane"/>
</dbReference>
<feature type="repeat" description="Solcar" evidence="8">
    <location>
        <begin position="29"/>
        <end position="109"/>
    </location>
</feature>
<keyword evidence="4 8" id="KW-0812">Transmembrane</keyword>
<keyword evidence="3 9" id="KW-0813">Transport</keyword>
<gene>
    <name evidence="10" type="ORF">RDWZM_010429</name>
</gene>
<proteinExistence type="inferred from homology"/>
<dbReference type="Gene3D" id="1.50.40.10">
    <property type="entry name" value="Mitochondrial carrier domain"/>
    <property type="match status" value="1"/>
</dbReference>
<dbReference type="PANTHER" id="PTHR45667">
    <property type="entry name" value="S-ADENOSYLMETHIONINE MITOCHONDRIAL CARRIER PROTEIN"/>
    <property type="match status" value="1"/>
</dbReference>
<evidence type="ECO:0000256" key="6">
    <source>
        <dbReference type="ARBA" id="ARBA00022989"/>
    </source>
</evidence>
<dbReference type="SUPFAM" id="SSF103506">
    <property type="entry name" value="Mitochondrial carrier"/>
    <property type="match status" value="1"/>
</dbReference>
<organism evidence="10 11">
    <name type="scientific">Blomia tropicalis</name>
    <name type="common">Mite</name>
    <dbReference type="NCBI Taxonomy" id="40697"/>
    <lineage>
        <taxon>Eukaryota</taxon>
        <taxon>Metazoa</taxon>
        <taxon>Ecdysozoa</taxon>
        <taxon>Arthropoda</taxon>
        <taxon>Chelicerata</taxon>
        <taxon>Arachnida</taxon>
        <taxon>Acari</taxon>
        <taxon>Acariformes</taxon>
        <taxon>Sarcoptiformes</taxon>
        <taxon>Astigmata</taxon>
        <taxon>Glycyphagoidea</taxon>
        <taxon>Echimyopodidae</taxon>
        <taxon>Blomia</taxon>
    </lineage>
</organism>
<dbReference type="PROSITE" id="PS50920">
    <property type="entry name" value="SOLCAR"/>
    <property type="match status" value="2"/>
</dbReference>
<evidence type="ECO:0000256" key="7">
    <source>
        <dbReference type="ARBA" id="ARBA00023136"/>
    </source>
</evidence>
<dbReference type="GO" id="GO:0016020">
    <property type="term" value="C:membrane"/>
    <property type="evidence" value="ECO:0007669"/>
    <property type="project" value="UniProtKB-SubCell"/>
</dbReference>
<keyword evidence="6" id="KW-1133">Transmembrane helix</keyword>
<keyword evidence="11" id="KW-1185">Reference proteome</keyword>
<comment type="caution">
    <text evidence="10">The sequence shown here is derived from an EMBL/GenBank/DDBJ whole genome shotgun (WGS) entry which is preliminary data.</text>
</comment>